<sequence length="58" mass="6757">MDEEHTEFAIEAGVEGYHARRDDVPRGDNPHAVGTSLHRHWRFGWDMEDKLIQRAEGQ</sequence>
<dbReference type="AlphaFoldDB" id="A0A0F9WHR3"/>
<organism evidence="1">
    <name type="scientific">marine sediment metagenome</name>
    <dbReference type="NCBI Taxonomy" id="412755"/>
    <lineage>
        <taxon>unclassified sequences</taxon>
        <taxon>metagenomes</taxon>
        <taxon>ecological metagenomes</taxon>
    </lineage>
</organism>
<comment type="caution">
    <text evidence="1">The sequence shown here is derived from an EMBL/GenBank/DDBJ whole genome shotgun (WGS) entry which is preliminary data.</text>
</comment>
<accession>A0A0F9WHR3</accession>
<dbReference type="Pfam" id="PF04957">
    <property type="entry name" value="RMF"/>
    <property type="match status" value="1"/>
</dbReference>
<evidence type="ECO:0000313" key="1">
    <source>
        <dbReference type="EMBL" id="KKN77928.1"/>
    </source>
</evidence>
<name>A0A0F9WHR3_9ZZZZ</name>
<protein>
    <submittedName>
        <fullName evidence="1">Uncharacterized protein</fullName>
    </submittedName>
</protein>
<dbReference type="InterPro" id="IPR007040">
    <property type="entry name" value="Ribosome_modulation_factor"/>
</dbReference>
<dbReference type="EMBL" id="LAZR01000271">
    <property type="protein sequence ID" value="KKN77928.1"/>
    <property type="molecule type" value="Genomic_DNA"/>
</dbReference>
<reference evidence="1" key="1">
    <citation type="journal article" date="2015" name="Nature">
        <title>Complex archaea that bridge the gap between prokaryotes and eukaryotes.</title>
        <authorList>
            <person name="Spang A."/>
            <person name="Saw J.H."/>
            <person name="Jorgensen S.L."/>
            <person name="Zaremba-Niedzwiedzka K."/>
            <person name="Martijn J."/>
            <person name="Lind A.E."/>
            <person name="van Eijk R."/>
            <person name="Schleper C."/>
            <person name="Guy L."/>
            <person name="Ettema T.J."/>
        </authorList>
    </citation>
    <scope>NUCLEOTIDE SEQUENCE</scope>
</reference>
<proteinExistence type="predicted"/>
<gene>
    <name evidence="1" type="ORF">LCGC14_0354930</name>
</gene>